<feature type="region of interest" description="Disordered" evidence="2">
    <location>
        <begin position="54"/>
        <end position="75"/>
    </location>
</feature>
<evidence type="ECO:0000313" key="3">
    <source>
        <dbReference type="EMBL" id="OIG73627.1"/>
    </source>
</evidence>
<dbReference type="EMBL" id="LYKI01000012">
    <property type="protein sequence ID" value="OIG73627.1"/>
    <property type="molecule type" value="Genomic_DNA"/>
</dbReference>
<organism evidence="3 4">
    <name type="scientific">Acinetobacter baumannii</name>
    <dbReference type="NCBI Taxonomy" id="470"/>
    <lineage>
        <taxon>Bacteria</taxon>
        <taxon>Pseudomonadati</taxon>
        <taxon>Pseudomonadota</taxon>
        <taxon>Gammaproteobacteria</taxon>
        <taxon>Moraxellales</taxon>
        <taxon>Moraxellaceae</taxon>
        <taxon>Acinetobacter</taxon>
        <taxon>Acinetobacter calcoaceticus/baumannii complex</taxon>
    </lineage>
</organism>
<evidence type="ECO:0000313" key="4">
    <source>
        <dbReference type="Proteomes" id="UP000179937"/>
    </source>
</evidence>
<feature type="coiled-coil region" evidence="1">
    <location>
        <begin position="20"/>
        <end position="47"/>
    </location>
</feature>
<dbReference type="SUPFAM" id="SSF56935">
    <property type="entry name" value="Porins"/>
    <property type="match status" value="1"/>
</dbReference>
<reference evidence="3 4" key="1">
    <citation type="submission" date="2016-05" db="EMBL/GenBank/DDBJ databases">
        <title>The evolution of Acinetobacter baumannii in vivo.</title>
        <authorList>
            <person name="Hua X."/>
            <person name="Yu Y."/>
        </authorList>
    </citation>
    <scope>NUCLEOTIDE SEQUENCE [LARGE SCALE GENOMIC DNA]</scope>
    <source>
        <strain evidence="3 4">XH647</strain>
    </source>
</reference>
<evidence type="ECO:0000256" key="2">
    <source>
        <dbReference type="SAM" id="MobiDB-lite"/>
    </source>
</evidence>
<name>A0A1S2FZS9_ACIBA</name>
<keyword evidence="1" id="KW-0175">Coiled coil</keyword>
<accession>A0A1S2FZS9</accession>
<protein>
    <submittedName>
        <fullName evidence="3">DcaP-like protein</fullName>
    </submittedName>
</protein>
<dbReference type="AlphaFoldDB" id="A0A1S2FZS9"/>
<dbReference type="InterPro" id="IPR045748">
    <property type="entry name" value="DcaP"/>
</dbReference>
<dbReference type="Pfam" id="PF19577">
    <property type="entry name" value="DcaP"/>
    <property type="match status" value="1"/>
</dbReference>
<dbReference type="Proteomes" id="UP000179937">
    <property type="component" value="Unassembled WGS sequence"/>
</dbReference>
<feature type="compositionally biased region" description="Polar residues" evidence="2">
    <location>
        <begin position="64"/>
        <end position="75"/>
    </location>
</feature>
<dbReference type="RefSeq" id="WP_071210509.1">
    <property type="nucleotide sequence ID" value="NZ_CP077835.1"/>
</dbReference>
<proteinExistence type="predicted"/>
<evidence type="ECO:0000256" key="1">
    <source>
        <dbReference type="SAM" id="Coils"/>
    </source>
</evidence>
<sequence>MKHKGIIYLSLLMSMTLQQAKAESEDNSALNEKIIKLQQQIDYLMERQNLNQNNRLNKAPELSPNKTSNTDKPVSADQTKIKFYGNIRVDAAYDFEGSTRSIANKTGSIPLDNSNSTSKSLNVSAATSRVGVDIVKPTSKGDLVGKLEADFMGSGGDNGNGSVRVRHAYISLGNWLIGQTTSPFVNSDTAPSLVDFTGAMGTGTQRNIQIRYQHIVDAKRKILVALEGGDVENKNVEGGSRFPALTMRYEFKKPNLLVQLHGMLHENRAISNANEEQTKLAWGAGLGTKYKLSENDAIVFNYYHVAGDNRYMLYSKDNDAFYFDQNRMYLSEFDSVELGYMRKWNENLRSSLSAGSFIYKGSNFSENNPDQNKRLTNASVNLFWTPVEKVDLGVEYTYGKRETFSNLEGKLSRINLLGRYNF</sequence>
<gene>
    <name evidence="3" type="ORF">A7M90_03000</name>
</gene>
<comment type="caution">
    <text evidence="3">The sequence shown here is derived from an EMBL/GenBank/DDBJ whole genome shotgun (WGS) entry which is preliminary data.</text>
</comment>